<dbReference type="EMBL" id="CP022189">
    <property type="protein sequence ID" value="AWI83065.1"/>
    <property type="molecule type" value="Genomic_DNA"/>
</dbReference>
<dbReference type="OrthoDB" id="9812088at2"/>
<sequence length="142" mass="15239">MAYTTQADLTERYGEAMLIDLTDRGETATGTVDADVVNRAISDADALIDGYLAGRYILPLSVTPAIIGTISRQITIWNLCIYKPDDKIAADYKEAIRQLQQIAAGTLKLDAAGVTPATTGSAGARVTDRERPMTETSLKGFI</sequence>
<proteinExistence type="predicted"/>
<dbReference type="Pfam" id="PF07030">
    <property type="entry name" value="Phage_Mu_Gp36"/>
    <property type="match status" value="1"/>
</dbReference>
<dbReference type="Proteomes" id="UP000244915">
    <property type="component" value="Chromosome 1"/>
</dbReference>
<dbReference type="RefSeq" id="WP_108964952.1">
    <property type="nucleotide sequence ID" value="NZ_CP022189.1"/>
</dbReference>
<dbReference type="AlphaFoldDB" id="A0A2U8HEG1"/>
<organism evidence="2 3">
    <name type="scientific">Alloyangia pacifica</name>
    <dbReference type="NCBI Taxonomy" id="311180"/>
    <lineage>
        <taxon>Bacteria</taxon>
        <taxon>Pseudomonadati</taxon>
        <taxon>Pseudomonadota</taxon>
        <taxon>Alphaproteobacteria</taxon>
        <taxon>Rhodobacterales</taxon>
        <taxon>Roseobacteraceae</taxon>
        <taxon>Alloyangia</taxon>
    </lineage>
</organism>
<evidence type="ECO:0000313" key="2">
    <source>
        <dbReference type="EMBL" id="AWI83065.1"/>
    </source>
</evidence>
<gene>
    <name evidence="2" type="ORF">CEW88_04940</name>
</gene>
<name>A0A2U8HEG1_9RHOB</name>
<protein>
    <recommendedName>
        <fullName evidence="4">DUF1320 domain-containing protein</fullName>
    </recommendedName>
</protein>
<feature type="region of interest" description="Disordered" evidence="1">
    <location>
        <begin position="120"/>
        <end position="142"/>
    </location>
</feature>
<accession>A0A2U8HEG1</accession>
<evidence type="ECO:0008006" key="4">
    <source>
        <dbReference type="Google" id="ProtNLM"/>
    </source>
</evidence>
<dbReference type="InterPro" id="IPR009752">
    <property type="entry name" value="Phage_Mu_GpJ"/>
</dbReference>
<reference evidence="2 3" key="1">
    <citation type="submission" date="2017-06" db="EMBL/GenBank/DDBJ databases">
        <title>Yangia sp. YSBP01 complete genome sequence.</title>
        <authorList>
            <person name="Woo J.-H."/>
            <person name="Kim H.-S."/>
        </authorList>
    </citation>
    <scope>NUCLEOTIDE SEQUENCE [LARGE SCALE GENOMIC DNA]</scope>
    <source>
        <strain evidence="2 3">YSBP01</strain>
    </source>
</reference>
<evidence type="ECO:0000256" key="1">
    <source>
        <dbReference type="SAM" id="MobiDB-lite"/>
    </source>
</evidence>
<dbReference type="KEGG" id="ypac:CEW88_04940"/>
<evidence type="ECO:0000313" key="3">
    <source>
        <dbReference type="Proteomes" id="UP000244915"/>
    </source>
</evidence>